<reference evidence="6 7" key="1">
    <citation type="submission" date="2019-06" db="EMBL/GenBank/DDBJ databases">
        <title>A chromosome-scale genome assembly of the striped catfish, Pangasianodon hypophthalmus.</title>
        <authorList>
            <person name="Wen M."/>
            <person name="Zahm M."/>
            <person name="Roques C."/>
            <person name="Cabau C."/>
            <person name="Klopp C."/>
            <person name="Donnadieu C."/>
            <person name="Jouanno E."/>
            <person name="Avarre J.-C."/>
            <person name="Campet M."/>
            <person name="Ha T.T.T."/>
            <person name="Dugue R."/>
            <person name="Lampietro C."/>
            <person name="Louis A."/>
            <person name="Herpin A."/>
            <person name="Echchiki A."/>
            <person name="Berthelot C."/>
            <person name="Parey E."/>
            <person name="Roest-Crollius H."/>
            <person name="Braasch I."/>
            <person name="Postlethwait J."/>
            <person name="Bobe J."/>
            <person name="Montfort J."/>
            <person name="Bouchez O."/>
            <person name="Begum T."/>
            <person name="Schartl M."/>
            <person name="Guiguen Y."/>
        </authorList>
    </citation>
    <scope>NUCLEOTIDE SEQUENCE [LARGE SCALE GENOMIC DNA]</scope>
    <source>
        <strain evidence="6 7">Indonesia</strain>
        <tissue evidence="6">Blood</tissue>
    </source>
</reference>
<dbReference type="CDD" id="cd01428">
    <property type="entry name" value="ADK"/>
    <property type="match status" value="1"/>
</dbReference>
<keyword evidence="7" id="KW-1185">Reference proteome</keyword>
<dbReference type="InterPro" id="IPR027417">
    <property type="entry name" value="P-loop_NTPase"/>
</dbReference>
<dbReference type="Pfam" id="PF00406">
    <property type="entry name" value="ADK"/>
    <property type="match status" value="2"/>
</dbReference>
<dbReference type="GO" id="GO:0006139">
    <property type="term" value="P:nucleobase-containing compound metabolic process"/>
    <property type="evidence" value="ECO:0007669"/>
    <property type="project" value="InterPro"/>
</dbReference>
<feature type="compositionally biased region" description="Acidic residues" evidence="4">
    <location>
        <begin position="187"/>
        <end position="197"/>
    </location>
</feature>
<evidence type="ECO:0000256" key="2">
    <source>
        <dbReference type="ARBA" id="ARBA00022741"/>
    </source>
</evidence>
<dbReference type="SUPFAM" id="SSF52540">
    <property type="entry name" value="P-loop containing nucleoside triphosphate hydrolases"/>
    <property type="match status" value="4"/>
</dbReference>
<dbReference type="Gene3D" id="3.40.50.300">
    <property type="entry name" value="P-loop containing nucleotide triphosphate hydrolases"/>
    <property type="match status" value="4"/>
</dbReference>
<feature type="compositionally biased region" description="Polar residues" evidence="4">
    <location>
        <begin position="578"/>
        <end position="588"/>
    </location>
</feature>
<dbReference type="Proteomes" id="UP000327468">
    <property type="component" value="Chromosome 19"/>
</dbReference>
<dbReference type="GO" id="GO:0005524">
    <property type="term" value="F:ATP binding"/>
    <property type="evidence" value="ECO:0007669"/>
    <property type="project" value="InterPro"/>
</dbReference>
<feature type="compositionally biased region" description="Acidic residues" evidence="4">
    <location>
        <begin position="829"/>
        <end position="838"/>
    </location>
</feature>
<feature type="domain" description="AAA+ ATPase" evidence="5">
    <location>
        <begin position="1212"/>
        <end position="1348"/>
    </location>
</feature>
<organism evidence="6 7">
    <name type="scientific">Pangasianodon hypophthalmus</name>
    <name type="common">Striped catfish</name>
    <name type="synonym">Helicophagus hypophthalmus</name>
    <dbReference type="NCBI Taxonomy" id="310915"/>
    <lineage>
        <taxon>Eukaryota</taxon>
        <taxon>Metazoa</taxon>
        <taxon>Chordata</taxon>
        <taxon>Craniata</taxon>
        <taxon>Vertebrata</taxon>
        <taxon>Euteleostomi</taxon>
        <taxon>Actinopterygii</taxon>
        <taxon>Neopterygii</taxon>
        <taxon>Teleostei</taxon>
        <taxon>Ostariophysi</taxon>
        <taxon>Siluriformes</taxon>
        <taxon>Pangasiidae</taxon>
        <taxon>Pangasianodon</taxon>
    </lineage>
</organism>
<feature type="compositionally biased region" description="Basic and acidic residues" evidence="4">
    <location>
        <begin position="173"/>
        <end position="186"/>
    </location>
</feature>
<dbReference type="InterPro" id="IPR003593">
    <property type="entry name" value="AAA+_ATPase"/>
</dbReference>
<dbReference type="PANTHER" id="PTHR23359">
    <property type="entry name" value="NUCLEOTIDE KINASE"/>
    <property type="match status" value="1"/>
</dbReference>
<name>A0A5N5LAA7_PANHP</name>
<dbReference type="EMBL" id="VFJC01000020">
    <property type="protein sequence ID" value="KAB5539635.1"/>
    <property type="molecule type" value="Genomic_DNA"/>
</dbReference>
<feature type="compositionally biased region" description="Acidic residues" evidence="4">
    <location>
        <begin position="1044"/>
        <end position="1058"/>
    </location>
</feature>
<keyword evidence="3" id="KW-0418">Kinase</keyword>
<feature type="compositionally biased region" description="Basic and acidic residues" evidence="4">
    <location>
        <begin position="1059"/>
        <end position="1071"/>
    </location>
</feature>
<evidence type="ECO:0000256" key="1">
    <source>
        <dbReference type="ARBA" id="ARBA00022679"/>
    </source>
</evidence>
<dbReference type="GO" id="GO:0019205">
    <property type="term" value="F:nucleobase-containing compound kinase activity"/>
    <property type="evidence" value="ECO:0007669"/>
    <property type="project" value="InterPro"/>
</dbReference>
<evidence type="ECO:0000313" key="7">
    <source>
        <dbReference type="Proteomes" id="UP000327468"/>
    </source>
</evidence>
<comment type="caution">
    <text evidence="6">The sequence shown here is derived from an EMBL/GenBank/DDBJ whole genome shotgun (WGS) entry which is preliminary data.</text>
</comment>
<sequence length="1718" mass="198020">MTCHAPDACGSPCSDCLVEDEADSEFLRFKPTCFMILGKPGIGKSTLARKLAQTWGCVLIDDTELLSSHIRDGTEQGKELSPILAEGRSIPEERMMMLVLEKLKAPEVENYGYVLSCLPSMSEEYLKIHEQIELIKNQKHPPDIIINIKCADKDLINRLAGQKQHPNGQQWDPVKKVSPRSEAEAKGEEEEEEEDEQAVQKAKEEKDKISHLVRVKENYPEEAHRRIRLYKDTMLMPLEDFMASHDPQYLFELDGNKDPEEIFGCLITRLDSIAVRRAAVPVRLLSTDEEDLPEEMDTEELLNMLSSSKTIAPGFQWQRSRWGCTCPVALKEGKIVKGKPEFSVSFLNKIYVLSSQEALQKFMVKPRWYLLPPMPRSPCRVSVIGPPQSGKSTLSALLAEHYGAVVIDMKKLVEVVMDKIRQEKLEKARQDATTSALEKVKAWMHKDNVYESEMEVTEDHPDVQALVEEAMKEAEKMSIEQPDDMCAEVVEKWIREIQAEDADAEFKRGWVLDNYPTTKAQLAAIQELRPDLMPDVVFCLRDSEGEGQTVLRRIYEQNKEEVDAVVLAQLQEQRQKAAESQNTQQQVLDSEEDPETGNVLSTLELVPEEPDVTEVMLPSTWEQGFPPGPAMEMYQLQLQKFIQDWNSMESAITCNHVILEIANQTPQLLLQEMIDQMERPFKYKAQEMSSMEPDKEEEDVQKDEDEAEESSNKRWLGETDKYCPVVLREKGTLVTCTNDIAAKYREKVYYFSSSTAWEKFMQTPELYAPTTQLLKPPALRIFLLGVRGSGKTTHGHWLAQQLGLFHLQFRERLQELILAKTQTRVPYADDVEPPEEPPSELQSLLQARPQSTASPVEPEDELSQQEILTNDKDHTEETPALTDEEELIKSYLSDGQPLPHNILEKVLLQFWHQEPYKSTGFILEGFPQHSEEVSFLLEHHLYPDTALVMSVEVSEVVKRLLPPRLDRWRERCTRRRGQMQLLKELRSKIREEAIAQRRAELLSEYAPKTPREKDDEEEEVQEDEGDEEQLNWEQELEDRLLEEFPQEEEEDGEEEESEASAKDRIGAEISERFDKDDSSLTMIMELLAEHRIPHLTVNAGRKPHIVRSQLLNQFKPLVENREALFQRCHPISYAIAQKLLHCSYKYYSAFGCWDPIRYAEGDLIQHMQDPLNTSFPVLFHNFIYFFASEETRNTFMINPIKYLRQPKPNPSLPIKLAIIGSPKSGKTSVARMFAREYGLAHLSIGGVMRTVLSVQDKTELAAEMLKYLSQGLTVPDELAVQCLEVVLLNLVCSTRGYVLDGFPMTKRQADLMAARRIIPILVIELQLDTDEMLRRGMKDKMKPNRPYPMHDSTQFLDIRISCFKREVEALRKHFHQQYQNWVPVDAHKSSWWVWHRVLDEAQISMRHIHNYLKRIRKGQAASIQRLCITPCELQSRLGEFSHYCPVSLALHKHLVDCSLDTSLELAAEFRRRYYKMASREYLEKFLEAPEQFVAPNCPHKLPPAQLLPRKLSAGQVKSRFPQQVELKGYCPVTYLEGQQRYEALVRGSVNFAVEYQEKIYIFETEEKQHKFLRSPETYCNQKLPHKLPPMGDPIQLTSLPILGYLEQGVAKAIIKGMTELGNIKPKFPYLSMKRSAIYYLVLHLKAYNSTSTYTQKKYKKKLVQYEDDCELISYLSSTLTQKYKPPHELPIDFKHKLHRFLALKDSTKTSVLMQLGGN</sequence>
<gene>
    <name evidence="6" type="ORF">PHYPO_G00091290</name>
</gene>
<dbReference type="SMART" id="SM00382">
    <property type="entry name" value="AAA"/>
    <property type="match status" value="3"/>
</dbReference>
<evidence type="ECO:0000256" key="3">
    <source>
        <dbReference type="ARBA" id="ARBA00022777"/>
    </source>
</evidence>
<feature type="compositionally biased region" description="Acidic residues" evidence="4">
    <location>
        <begin position="694"/>
        <end position="709"/>
    </location>
</feature>
<evidence type="ECO:0000256" key="4">
    <source>
        <dbReference type="SAM" id="MobiDB-lite"/>
    </source>
</evidence>
<feature type="region of interest" description="Disordered" evidence="4">
    <location>
        <begin position="161"/>
        <end position="206"/>
    </location>
</feature>
<evidence type="ECO:0000259" key="5">
    <source>
        <dbReference type="SMART" id="SM00382"/>
    </source>
</evidence>
<keyword evidence="1" id="KW-0808">Transferase</keyword>
<feature type="region of interest" description="Disordered" evidence="4">
    <location>
        <begin position="828"/>
        <end position="878"/>
    </location>
</feature>
<feature type="region of interest" description="Disordered" evidence="4">
    <location>
        <begin position="576"/>
        <end position="596"/>
    </location>
</feature>
<feature type="domain" description="AAA+ ATPase" evidence="5">
    <location>
        <begin position="377"/>
        <end position="754"/>
    </location>
</feature>
<feature type="region of interest" description="Disordered" evidence="4">
    <location>
        <begin position="687"/>
        <end position="713"/>
    </location>
</feature>
<feature type="compositionally biased region" description="Acidic residues" evidence="4">
    <location>
        <begin position="1014"/>
        <end position="1032"/>
    </location>
</feature>
<keyword evidence="2" id="KW-0547">Nucleotide-binding</keyword>
<evidence type="ECO:0000313" key="6">
    <source>
        <dbReference type="EMBL" id="KAB5539635.1"/>
    </source>
</evidence>
<protein>
    <recommendedName>
        <fullName evidence="5">AAA+ ATPase domain-containing protein</fullName>
    </recommendedName>
</protein>
<proteinExistence type="predicted"/>
<accession>A0A5N5LAA7</accession>
<feature type="domain" description="AAA+ ATPase" evidence="5">
    <location>
        <begin position="30"/>
        <end position="290"/>
    </location>
</feature>
<dbReference type="InterPro" id="IPR000850">
    <property type="entry name" value="Adenylat/UMP-CMP_kin"/>
</dbReference>
<feature type="region of interest" description="Disordered" evidence="4">
    <location>
        <begin position="1044"/>
        <end position="1071"/>
    </location>
</feature>
<feature type="region of interest" description="Disordered" evidence="4">
    <location>
        <begin position="1001"/>
        <end position="1032"/>
    </location>
</feature>